<keyword evidence="3" id="KW-1185">Reference proteome</keyword>
<comment type="caution">
    <text evidence="2">The sequence shown here is derived from an EMBL/GenBank/DDBJ whole genome shotgun (WGS) entry which is preliminary data.</text>
</comment>
<dbReference type="Proteomes" id="UP000655410">
    <property type="component" value="Unassembled WGS sequence"/>
</dbReference>
<proteinExistence type="predicted"/>
<organism evidence="2 3">
    <name type="scientific">Nocardioides phosphati</name>
    <dbReference type="NCBI Taxonomy" id="1867775"/>
    <lineage>
        <taxon>Bacteria</taxon>
        <taxon>Bacillati</taxon>
        <taxon>Actinomycetota</taxon>
        <taxon>Actinomycetes</taxon>
        <taxon>Propionibacteriales</taxon>
        <taxon>Nocardioidaceae</taxon>
        <taxon>Nocardioides</taxon>
    </lineage>
</organism>
<name>A0ABQ2NE88_9ACTN</name>
<evidence type="ECO:0000259" key="1">
    <source>
        <dbReference type="Pfam" id="PF16571"/>
    </source>
</evidence>
<evidence type="ECO:0000313" key="3">
    <source>
        <dbReference type="Proteomes" id="UP000655410"/>
    </source>
</evidence>
<sequence length="157" mass="16730">MEALTESAIRKAFVNQTGGEAKRAFVPDLAAQPWEDLDYLGWRDPKAPQRAYLVAVVDGTTRAIGLRLSSGSAVRRTMCSLCMTVGDAALMVAPRAGKAGQAGNTVGTWICADLACSLYIRGKRKAPSAPAYETLSNEQKAARLEANLADFIARVVA</sequence>
<evidence type="ECO:0000313" key="2">
    <source>
        <dbReference type="EMBL" id="GGO88773.1"/>
    </source>
</evidence>
<accession>A0ABQ2NE88</accession>
<dbReference type="Pfam" id="PF16571">
    <property type="entry name" value="FBP_C"/>
    <property type="match status" value="1"/>
</dbReference>
<gene>
    <name evidence="2" type="ORF">GCM10011584_16580</name>
</gene>
<feature type="domain" description="Elongation factor G-binding protein C-terminal treble-clef zinc-finger" evidence="1">
    <location>
        <begin position="9"/>
        <end position="155"/>
    </location>
</feature>
<protein>
    <recommendedName>
        <fullName evidence="1">Elongation factor G-binding protein C-terminal treble-clef zinc-finger domain-containing protein</fullName>
    </recommendedName>
</protein>
<reference evidence="3" key="1">
    <citation type="journal article" date="2019" name="Int. J. Syst. Evol. Microbiol.">
        <title>The Global Catalogue of Microorganisms (GCM) 10K type strain sequencing project: providing services to taxonomists for standard genome sequencing and annotation.</title>
        <authorList>
            <consortium name="The Broad Institute Genomics Platform"/>
            <consortium name="The Broad Institute Genome Sequencing Center for Infectious Disease"/>
            <person name="Wu L."/>
            <person name="Ma J."/>
        </authorList>
    </citation>
    <scope>NUCLEOTIDE SEQUENCE [LARGE SCALE GENOMIC DNA]</scope>
    <source>
        <strain evidence="3">CGMCC 4.7371</strain>
    </source>
</reference>
<dbReference type="RefSeq" id="WP_188783533.1">
    <property type="nucleotide sequence ID" value="NZ_BMNI01000003.1"/>
</dbReference>
<dbReference type="InterPro" id="IPR032330">
    <property type="entry name" value="EF-G-binding_C"/>
</dbReference>
<dbReference type="EMBL" id="BMNI01000003">
    <property type="protein sequence ID" value="GGO88773.1"/>
    <property type="molecule type" value="Genomic_DNA"/>
</dbReference>